<evidence type="ECO:0000256" key="6">
    <source>
        <dbReference type="ARBA" id="ARBA00022777"/>
    </source>
</evidence>
<gene>
    <name evidence="13" type="ORF">NM125_09990</name>
</gene>
<dbReference type="InterPro" id="IPR000014">
    <property type="entry name" value="PAS"/>
</dbReference>
<evidence type="ECO:0000256" key="2">
    <source>
        <dbReference type="ARBA" id="ARBA00012438"/>
    </source>
</evidence>
<dbReference type="SUPFAM" id="SSF55785">
    <property type="entry name" value="PYP-like sensor domain (PAS domain)"/>
    <property type="match status" value="1"/>
</dbReference>
<dbReference type="SMART" id="SM00091">
    <property type="entry name" value="PAS"/>
    <property type="match status" value="1"/>
</dbReference>
<feature type="domain" description="PAC" evidence="12">
    <location>
        <begin position="176"/>
        <end position="230"/>
    </location>
</feature>
<organism evidence="13 14">
    <name type="scientific">Gracilimonas sediminicola</name>
    <dbReference type="NCBI Taxonomy" id="2952158"/>
    <lineage>
        <taxon>Bacteria</taxon>
        <taxon>Pseudomonadati</taxon>
        <taxon>Balneolota</taxon>
        <taxon>Balneolia</taxon>
        <taxon>Balneolales</taxon>
        <taxon>Balneolaceae</taxon>
        <taxon>Gracilimonas</taxon>
    </lineage>
</organism>
<dbReference type="InterPro" id="IPR000700">
    <property type="entry name" value="PAS-assoc_C"/>
</dbReference>
<evidence type="ECO:0000256" key="9">
    <source>
        <dbReference type="SAM" id="MobiDB-lite"/>
    </source>
</evidence>
<dbReference type="Pfam" id="PF07568">
    <property type="entry name" value="HisKA_2"/>
    <property type="match status" value="1"/>
</dbReference>
<dbReference type="SUPFAM" id="SSF55874">
    <property type="entry name" value="ATPase domain of HSP90 chaperone/DNA topoisomerase II/histidine kinase"/>
    <property type="match status" value="1"/>
</dbReference>
<dbReference type="GO" id="GO:0004673">
    <property type="term" value="F:protein histidine kinase activity"/>
    <property type="evidence" value="ECO:0007669"/>
    <property type="project" value="UniProtKB-EC"/>
</dbReference>
<evidence type="ECO:0000259" key="12">
    <source>
        <dbReference type="PROSITE" id="PS50113"/>
    </source>
</evidence>
<dbReference type="InterPro" id="IPR035965">
    <property type="entry name" value="PAS-like_dom_sf"/>
</dbReference>
<keyword evidence="5" id="KW-0547">Nucleotide-binding</keyword>
<dbReference type="PANTHER" id="PTHR41523:SF8">
    <property type="entry name" value="ETHYLENE RESPONSE SENSOR PROTEIN"/>
    <property type="match status" value="1"/>
</dbReference>
<feature type="region of interest" description="Disordered" evidence="9">
    <location>
        <begin position="1"/>
        <end position="72"/>
    </location>
</feature>
<evidence type="ECO:0000259" key="10">
    <source>
        <dbReference type="PROSITE" id="PS50109"/>
    </source>
</evidence>
<dbReference type="NCBIfam" id="TIGR00229">
    <property type="entry name" value="sensory_box"/>
    <property type="match status" value="1"/>
</dbReference>
<dbReference type="Pfam" id="PF02518">
    <property type="entry name" value="HATPase_c"/>
    <property type="match status" value="1"/>
</dbReference>
<dbReference type="AlphaFoldDB" id="A0A9X2L439"/>
<dbReference type="PROSITE" id="PS50112">
    <property type="entry name" value="PAS"/>
    <property type="match status" value="1"/>
</dbReference>
<dbReference type="RefSeq" id="WP_255134778.1">
    <property type="nucleotide sequence ID" value="NZ_JANDBC010000002.1"/>
</dbReference>
<dbReference type="PROSITE" id="PS50113">
    <property type="entry name" value="PAC"/>
    <property type="match status" value="1"/>
</dbReference>
<name>A0A9X2L439_9BACT</name>
<keyword evidence="6" id="KW-0418">Kinase</keyword>
<dbReference type="GO" id="GO:0005524">
    <property type="term" value="F:ATP binding"/>
    <property type="evidence" value="ECO:0007669"/>
    <property type="project" value="UniProtKB-KW"/>
</dbReference>
<dbReference type="EMBL" id="JANDBC010000002">
    <property type="protein sequence ID" value="MCP9291904.1"/>
    <property type="molecule type" value="Genomic_DNA"/>
</dbReference>
<evidence type="ECO:0000256" key="3">
    <source>
        <dbReference type="ARBA" id="ARBA00022553"/>
    </source>
</evidence>
<dbReference type="Pfam" id="PF13426">
    <property type="entry name" value="PAS_9"/>
    <property type="match status" value="1"/>
</dbReference>
<feature type="domain" description="PAS" evidence="11">
    <location>
        <begin position="105"/>
        <end position="149"/>
    </location>
</feature>
<dbReference type="EC" id="2.7.13.3" evidence="2"/>
<dbReference type="InterPro" id="IPR011495">
    <property type="entry name" value="Sig_transdc_His_kin_sub2_dim/P"/>
</dbReference>
<feature type="compositionally biased region" description="Basic and acidic residues" evidence="9">
    <location>
        <begin position="58"/>
        <end position="69"/>
    </location>
</feature>
<evidence type="ECO:0000313" key="14">
    <source>
        <dbReference type="Proteomes" id="UP001139125"/>
    </source>
</evidence>
<comment type="caution">
    <text evidence="13">The sequence shown here is derived from an EMBL/GenBank/DDBJ whole genome shotgun (WGS) entry which is preliminary data.</text>
</comment>
<keyword evidence="8" id="KW-0843">Virulence</keyword>
<evidence type="ECO:0000256" key="4">
    <source>
        <dbReference type="ARBA" id="ARBA00022679"/>
    </source>
</evidence>
<proteinExistence type="predicted"/>
<dbReference type="PROSITE" id="PS50109">
    <property type="entry name" value="HIS_KIN"/>
    <property type="match status" value="1"/>
</dbReference>
<dbReference type="PANTHER" id="PTHR41523">
    <property type="entry name" value="TWO-COMPONENT SYSTEM SENSOR PROTEIN"/>
    <property type="match status" value="1"/>
</dbReference>
<protein>
    <recommendedName>
        <fullName evidence="2">histidine kinase</fullName>
        <ecNumber evidence="2">2.7.13.3</ecNumber>
    </recommendedName>
</protein>
<dbReference type="SMART" id="SM00387">
    <property type="entry name" value="HATPase_c"/>
    <property type="match status" value="1"/>
</dbReference>
<accession>A0A9X2L439</accession>
<evidence type="ECO:0000313" key="13">
    <source>
        <dbReference type="EMBL" id="MCP9291904.1"/>
    </source>
</evidence>
<feature type="compositionally biased region" description="Basic and acidic residues" evidence="9">
    <location>
        <begin position="9"/>
        <end position="22"/>
    </location>
</feature>
<sequence>MKNSSPKKKLTEELRKGMKLDPEGNSCRLNYLETNSSPKAEGDPKLENMAKTPLRKIQKNEQEPPEKEISAPSQSKIIRLIRNHSSNMFQPSFGDPTKLGVAKNPYYKFSKVAELSPALILIADRQGFIEYANPSFLKLSQYKEEEVIGCGLEMFKSSLDYQQQYTELRTAIGNGEEWKGELINNKKTCGTFVFSATLTPVRNEYDFITSFIMVGQDITPFRETEKELKMAVEEKTVLLSELHHRVKNNLAIISGLMQLQAFTEGNESVQSKLYSSVGRVQAMANMHELLYESGSFSQLEFGQNLKKIVTSISKMYYELTQKIDVKLDVESVMLNINQAHPCSLIMNEVITNAYKHAFTKAESGKIRIQLYNQEQTVYISIADNGSGLPEDFDIDRDKTLGNTLLRTLVKQLNGTYQYISDEGGTTFTLCFQKENIKGSAGAHLS</sequence>
<evidence type="ECO:0000256" key="8">
    <source>
        <dbReference type="ARBA" id="ARBA00023026"/>
    </source>
</evidence>
<keyword evidence="14" id="KW-1185">Reference proteome</keyword>
<keyword evidence="4" id="KW-0808">Transferase</keyword>
<keyword evidence="3" id="KW-0597">Phosphoprotein</keyword>
<dbReference type="InterPro" id="IPR005467">
    <property type="entry name" value="His_kinase_dom"/>
</dbReference>
<evidence type="ECO:0000256" key="1">
    <source>
        <dbReference type="ARBA" id="ARBA00000085"/>
    </source>
</evidence>
<dbReference type="Proteomes" id="UP001139125">
    <property type="component" value="Unassembled WGS sequence"/>
</dbReference>
<evidence type="ECO:0000256" key="7">
    <source>
        <dbReference type="ARBA" id="ARBA00022840"/>
    </source>
</evidence>
<evidence type="ECO:0000259" key="11">
    <source>
        <dbReference type="PROSITE" id="PS50112"/>
    </source>
</evidence>
<dbReference type="InterPro" id="IPR003594">
    <property type="entry name" value="HATPase_dom"/>
</dbReference>
<reference evidence="13" key="1">
    <citation type="submission" date="2022-06" db="EMBL/GenBank/DDBJ databases">
        <title>Gracilimonas sp. CAU 1638 isolated from sea sediment.</title>
        <authorList>
            <person name="Kim W."/>
        </authorList>
    </citation>
    <scope>NUCLEOTIDE SEQUENCE</scope>
    <source>
        <strain evidence="13">CAU 1638</strain>
    </source>
</reference>
<evidence type="ECO:0000256" key="5">
    <source>
        <dbReference type="ARBA" id="ARBA00022741"/>
    </source>
</evidence>
<dbReference type="Gene3D" id="3.30.565.10">
    <property type="entry name" value="Histidine kinase-like ATPase, C-terminal domain"/>
    <property type="match status" value="1"/>
</dbReference>
<dbReference type="InterPro" id="IPR036890">
    <property type="entry name" value="HATPase_C_sf"/>
</dbReference>
<feature type="domain" description="Histidine kinase" evidence="10">
    <location>
        <begin position="241"/>
        <end position="435"/>
    </location>
</feature>
<keyword evidence="7" id="KW-0067">ATP-binding</keyword>
<dbReference type="Gene3D" id="3.30.450.20">
    <property type="entry name" value="PAS domain"/>
    <property type="match status" value="1"/>
</dbReference>
<comment type="catalytic activity">
    <reaction evidence="1">
        <text>ATP + protein L-histidine = ADP + protein N-phospho-L-histidine.</text>
        <dbReference type="EC" id="2.7.13.3"/>
    </reaction>
</comment>
<dbReference type="CDD" id="cd00130">
    <property type="entry name" value="PAS"/>
    <property type="match status" value="1"/>
</dbReference>